<evidence type="ECO:0000256" key="2">
    <source>
        <dbReference type="ARBA" id="ARBA00022670"/>
    </source>
</evidence>
<dbReference type="SUPFAM" id="SSF53187">
    <property type="entry name" value="Zn-dependent exopeptidases"/>
    <property type="match status" value="1"/>
</dbReference>
<feature type="domain" description="PKD" evidence="8">
    <location>
        <begin position="556"/>
        <end position="620"/>
    </location>
</feature>
<keyword evidence="10" id="KW-1185">Reference proteome</keyword>
<name>A0A1C3EQ79_9GAMM</name>
<dbReference type="InterPro" id="IPR022409">
    <property type="entry name" value="PKD/Chitinase_dom"/>
</dbReference>
<dbReference type="RefSeq" id="WP_068899507.1">
    <property type="nucleotide sequence ID" value="NZ_JBHUIF010000003.1"/>
</dbReference>
<dbReference type="SMART" id="SM00495">
    <property type="entry name" value="ChtBD3"/>
    <property type="match status" value="2"/>
</dbReference>
<dbReference type="Pfam" id="PF18911">
    <property type="entry name" value="PKD_4"/>
    <property type="match status" value="2"/>
</dbReference>
<dbReference type="Pfam" id="PF04389">
    <property type="entry name" value="Peptidase_M28"/>
    <property type="match status" value="1"/>
</dbReference>
<evidence type="ECO:0000313" key="9">
    <source>
        <dbReference type="EMBL" id="ODA35349.1"/>
    </source>
</evidence>
<dbReference type="InterPro" id="IPR000601">
    <property type="entry name" value="PKD_dom"/>
</dbReference>
<dbReference type="InterPro" id="IPR007484">
    <property type="entry name" value="Peptidase_M28"/>
</dbReference>
<dbReference type="Gene3D" id="2.60.40.10">
    <property type="entry name" value="Immunoglobulins"/>
    <property type="match status" value="2"/>
</dbReference>
<sequence length="682" mass="74938">MYKSLLAVSLMLPAAVSAEQLWLTVDKDTLPTISSLNGYALVSDVKGFAASPAAVIRIDSDQQDLLTALMHDDFFRCPGYMVHNSREDAEQAILAAQLKTDFTAPSLTAKSDIPNWLGQVQESRITDMIRSLSNFTNRFYTTTHGVNSANYIHDEWQSLASGRSDMTVEKYNHRDWPQDSVILTFKGHTKPDEIVVIGGHLDSTVGRSTGENTRAPGADDNASGIATFTEVIRVLASQPNFKPDRTLQFMGYAAEEVGLKGSAEIAAEYKNTNKDVKGVLQLDMTNYHGSMDDFYFISDYTNDEQTRFLKSLVSEYLPEYRANSTACGYACSDHASWHRNGFPASMPSESKFGEHNKAIHTVNDTLAQSGHAAAHAFKFAKLALVYAVEMTDLGGDSLESPVAGFSYSKDGSTVAFTDQSTDDKGIVDYRWSFGDGNESTMTSPRHTYSSAGTYSVRLTVTDADGLSDMATKEVTISQTCLLSESAPEWSETTSYSMGDRVRYNGSIYEAIWWSTGARPDIYTNVWKKVGDGDDDDDTGCKNEPPQSRFSFDVNDLKVTFSNQSSDDKGVVSHLWTFGDGQSSTAEAPSHTYRNYGEYTVTLKVTDEEGLSSTLSESIVLKDSGNPDNCSEPAWLADKVYLSGDIVSHQGKRYKARWWTRGKDPATSGQWGGWEALGACSVN</sequence>
<feature type="domain" description="PKD" evidence="8">
    <location>
        <begin position="413"/>
        <end position="476"/>
    </location>
</feature>
<proteinExistence type="predicted"/>
<dbReference type="CDD" id="cd12215">
    <property type="entry name" value="ChiC_BD"/>
    <property type="match status" value="2"/>
</dbReference>
<dbReference type="PANTHER" id="PTHR12147">
    <property type="entry name" value="METALLOPEPTIDASE M28 FAMILY MEMBER"/>
    <property type="match status" value="1"/>
</dbReference>
<evidence type="ECO:0000256" key="7">
    <source>
        <dbReference type="SAM" id="SignalP"/>
    </source>
</evidence>
<dbReference type="GO" id="GO:0004553">
    <property type="term" value="F:hydrolase activity, hydrolyzing O-glycosyl compounds"/>
    <property type="evidence" value="ECO:0007669"/>
    <property type="project" value="InterPro"/>
</dbReference>
<dbReference type="InterPro" id="IPR003610">
    <property type="entry name" value="CBM5/12"/>
</dbReference>
<dbReference type="PANTHER" id="PTHR12147:SF56">
    <property type="entry name" value="AMINOPEPTIDASE YDR415C-RELATED"/>
    <property type="match status" value="1"/>
</dbReference>
<keyword evidence="3" id="KW-0479">Metal-binding</keyword>
<dbReference type="STRING" id="1080227.A8L45_04075"/>
<keyword evidence="4 7" id="KW-0732">Signal</keyword>
<protein>
    <recommendedName>
        <fullName evidence="8">PKD domain-containing protein</fullName>
    </recommendedName>
</protein>
<organism evidence="9 10">
    <name type="scientific">Veronia pacifica</name>
    <dbReference type="NCBI Taxonomy" id="1080227"/>
    <lineage>
        <taxon>Bacteria</taxon>
        <taxon>Pseudomonadati</taxon>
        <taxon>Pseudomonadota</taxon>
        <taxon>Gammaproteobacteria</taxon>
        <taxon>Vibrionales</taxon>
        <taxon>Vibrionaceae</taxon>
        <taxon>Veronia</taxon>
    </lineage>
</organism>
<dbReference type="InterPro" id="IPR036573">
    <property type="entry name" value="CBM_sf_5/12"/>
</dbReference>
<dbReference type="GO" id="GO:0004177">
    <property type="term" value="F:aminopeptidase activity"/>
    <property type="evidence" value="ECO:0007669"/>
    <property type="project" value="UniProtKB-KW"/>
</dbReference>
<reference evidence="9 10" key="1">
    <citation type="submission" date="2016-05" db="EMBL/GenBank/DDBJ databases">
        <title>Genomic Taxonomy of the Vibrionaceae.</title>
        <authorList>
            <person name="Gomez-Gil B."/>
            <person name="Enciso-Ibarra J."/>
        </authorList>
    </citation>
    <scope>NUCLEOTIDE SEQUENCE [LARGE SCALE GENOMIC DNA]</scope>
    <source>
        <strain evidence="9 10">CAIM 1920</strain>
    </source>
</reference>
<keyword evidence="6" id="KW-0862">Zinc</keyword>
<dbReference type="GO" id="GO:0006508">
    <property type="term" value="P:proteolysis"/>
    <property type="evidence" value="ECO:0007669"/>
    <property type="project" value="UniProtKB-KW"/>
</dbReference>
<dbReference type="SMART" id="SM00089">
    <property type="entry name" value="PKD"/>
    <property type="match status" value="2"/>
</dbReference>
<dbReference type="GO" id="GO:0008235">
    <property type="term" value="F:metalloexopeptidase activity"/>
    <property type="evidence" value="ECO:0007669"/>
    <property type="project" value="InterPro"/>
</dbReference>
<dbReference type="Gene3D" id="3.40.630.10">
    <property type="entry name" value="Zn peptidases"/>
    <property type="match status" value="1"/>
</dbReference>
<dbReference type="Gene3D" id="2.10.10.20">
    <property type="entry name" value="Carbohydrate-binding module superfamily 5/12"/>
    <property type="match status" value="2"/>
</dbReference>
<dbReference type="InterPro" id="IPR035986">
    <property type="entry name" value="PKD_dom_sf"/>
</dbReference>
<dbReference type="GO" id="GO:0030246">
    <property type="term" value="F:carbohydrate binding"/>
    <property type="evidence" value="ECO:0007669"/>
    <property type="project" value="InterPro"/>
</dbReference>
<feature type="signal peptide" evidence="7">
    <location>
        <begin position="1"/>
        <end position="18"/>
    </location>
</feature>
<dbReference type="InterPro" id="IPR013783">
    <property type="entry name" value="Ig-like_fold"/>
</dbReference>
<keyword evidence="5" id="KW-0378">Hydrolase</keyword>
<comment type="caution">
    <text evidence="9">The sequence shown here is derived from an EMBL/GenBank/DDBJ whole genome shotgun (WGS) entry which is preliminary data.</text>
</comment>
<dbReference type="CDD" id="cd00146">
    <property type="entry name" value="PKD"/>
    <property type="match status" value="2"/>
</dbReference>
<dbReference type="OrthoDB" id="9789219at2"/>
<keyword evidence="2" id="KW-0645">Protease</keyword>
<keyword evidence="1" id="KW-0031">Aminopeptidase</keyword>
<dbReference type="Pfam" id="PF02839">
    <property type="entry name" value="CBM_5_12"/>
    <property type="match status" value="2"/>
</dbReference>
<dbReference type="GO" id="GO:0005975">
    <property type="term" value="P:carbohydrate metabolic process"/>
    <property type="evidence" value="ECO:0007669"/>
    <property type="project" value="InterPro"/>
</dbReference>
<evidence type="ECO:0000256" key="4">
    <source>
        <dbReference type="ARBA" id="ARBA00022729"/>
    </source>
</evidence>
<dbReference type="InterPro" id="IPR045175">
    <property type="entry name" value="M28_fam"/>
</dbReference>
<evidence type="ECO:0000313" key="10">
    <source>
        <dbReference type="Proteomes" id="UP000094936"/>
    </source>
</evidence>
<dbReference type="EMBL" id="LYBM01000004">
    <property type="protein sequence ID" value="ODA35349.1"/>
    <property type="molecule type" value="Genomic_DNA"/>
</dbReference>
<evidence type="ECO:0000256" key="3">
    <source>
        <dbReference type="ARBA" id="ARBA00022723"/>
    </source>
</evidence>
<dbReference type="PROSITE" id="PS50093">
    <property type="entry name" value="PKD"/>
    <property type="match status" value="2"/>
</dbReference>
<evidence type="ECO:0000259" key="8">
    <source>
        <dbReference type="PROSITE" id="PS50093"/>
    </source>
</evidence>
<accession>A0A1C3EQ79</accession>
<dbReference type="AlphaFoldDB" id="A0A1C3EQ79"/>
<feature type="chain" id="PRO_5008673308" description="PKD domain-containing protein" evidence="7">
    <location>
        <begin position="19"/>
        <end position="682"/>
    </location>
</feature>
<dbReference type="GO" id="GO:0005576">
    <property type="term" value="C:extracellular region"/>
    <property type="evidence" value="ECO:0007669"/>
    <property type="project" value="InterPro"/>
</dbReference>
<evidence type="ECO:0000256" key="5">
    <source>
        <dbReference type="ARBA" id="ARBA00022801"/>
    </source>
</evidence>
<dbReference type="GO" id="GO:0046872">
    <property type="term" value="F:metal ion binding"/>
    <property type="evidence" value="ECO:0007669"/>
    <property type="project" value="UniProtKB-KW"/>
</dbReference>
<evidence type="ECO:0000256" key="1">
    <source>
        <dbReference type="ARBA" id="ARBA00022438"/>
    </source>
</evidence>
<dbReference type="SUPFAM" id="SSF49299">
    <property type="entry name" value="PKD domain"/>
    <property type="match status" value="2"/>
</dbReference>
<dbReference type="Proteomes" id="UP000094936">
    <property type="component" value="Unassembled WGS sequence"/>
</dbReference>
<gene>
    <name evidence="9" type="ORF">A8L45_04075</name>
</gene>
<evidence type="ECO:0000256" key="6">
    <source>
        <dbReference type="ARBA" id="ARBA00022833"/>
    </source>
</evidence>
<dbReference type="SUPFAM" id="SSF51055">
    <property type="entry name" value="Carbohydrate binding domain"/>
    <property type="match status" value="2"/>
</dbReference>